<name>A0A0K6GUC2_9NEIS</name>
<dbReference type="Proteomes" id="UP000243535">
    <property type="component" value="Unassembled WGS sequence"/>
</dbReference>
<dbReference type="InterPro" id="IPR005135">
    <property type="entry name" value="Endo/exonuclease/phosphatase"/>
</dbReference>
<dbReference type="PANTHER" id="PTHR14859">
    <property type="entry name" value="CALCOFLUOR WHITE HYPERSENSITIVE PROTEIN PRECURSOR"/>
    <property type="match status" value="1"/>
</dbReference>
<protein>
    <submittedName>
        <fullName evidence="2">Metal-dependent hydrolase, endonuclease/exonuclease/phosphatase family</fullName>
    </submittedName>
</protein>
<dbReference type="GO" id="GO:0004527">
    <property type="term" value="F:exonuclease activity"/>
    <property type="evidence" value="ECO:0007669"/>
    <property type="project" value="UniProtKB-KW"/>
</dbReference>
<dbReference type="GO" id="GO:0006506">
    <property type="term" value="P:GPI anchor biosynthetic process"/>
    <property type="evidence" value="ECO:0007669"/>
    <property type="project" value="TreeGrafter"/>
</dbReference>
<keyword evidence="2" id="KW-0255">Endonuclease</keyword>
<dbReference type="InterPro" id="IPR036691">
    <property type="entry name" value="Endo/exonu/phosph_ase_sf"/>
</dbReference>
<organism evidence="2 3">
    <name type="scientific">Gulbenkiania indica</name>
    <dbReference type="NCBI Taxonomy" id="375574"/>
    <lineage>
        <taxon>Bacteria</taxon>
        <taxon>Pseudomonadati</taxon>
        <taxon>Pseudomonadota</taxon>
        <taxon>Betaproteobacteria</taxon>
        <taxon>Neisseriales</taxon>
        <taxon>Chromobacteriaceae</taxon>
        <taxon>Gulbenkiania</taxon>
    </lineage>
</organism>
<keyword evidence="2" id="KW-0540">Nuclease</keyword>
<dbReference type="Pfam" id="PF03372">
    <property type="entry name" value="Exo_endo_phos"/>
    <property type="match status" value="1"/>
</dbReference>
<dbReference type="STRING" id="375574.GCA_001418035_01041"/>
<dbReference type="PANTHER" id="PTHR14859:SF1">
    <property type="entry name" value="PGAP2-INTERACTING PROTEIN"/>
    <property type="match status" value="1"/>
</dbReference>
<feature type="domain" description="Endonuclease/exonuclease/phosphatase" evidence="1">
    <location>
        <begin position="7"/>
        <end position="239"/>
    </location>
</feature>
<dbReference type="InterPro" id="IPR051916">
    <property type="entry name" value="GPI-anchor_lipid_remodeler"/>
</dbReference>
<evidence type="ECO:0000259" key="1">
    <source>
        <dbReference type="Pfam" id="PF03372"/>
    </source>
</evidence>
<dbReference type="GO" id="GO:0016020">
    <property type="term" value="C:membrane"/>
    <property type="evidence" value="ECO:0007669"/>
    <property type="project" value="GOC"/>
</dbReference>
<dbReference type="RefSeq" id="WP_054287083.1">
    <property type="nucleotide sequence ID" value="NZ_CYHA01000002.1"/>
</dbReference>
<keyword evidence="2" id="KW-0378">Hydrolase</keyword>
<accession>A0A0K6GUC2</accession>
<reference evidence="3" key="1">
    <citation type="submission" date="2015-08" db="EMBL/GenBank/DDBJ databases">
        <authorList>
            <person name="Varghese N."/>
        </authorList>
    </citation>
    <scope>NUCLEOTIDE SEQUENCE [LARGE SCALE GENOMIC DNA]</scope>
    <source>
        <strain evidence="3">DSM 17901</strain>
    </source>
</reference>
<dbReference type="SUPFAM" id="SSF56219">
    <property type="entry name" value="DNase I-like"/>
    <property type="match status" value="1"/>
</dbReference>
<dbReference type="EMBL" id="CYHA01000002">
    <property type="protein sequence ID" value="CUA82385.1"/>
    <property type="molecule type" value="Genomic_DNA"/>
</dbReference>
<dbReference type="GO" id="GO:0004519">
    <property type="term" value="F:endonuclease activity"/>
    <property type="evidence" value="ECO:0007669"/>
    <property type="project" value="UniProtKB-KW"/>
</dbReference>
<dbReference type="Gene3D" id="3.60.10.10">
    <property type="entry name" value="Endonuclease/exonuclease/phosphatase"/>
    <property type="match status" value="1"/>
</dbReference>
<evidence type="ECO:0000313" key="3">
    <source>
        <dbReference type="Proteomes" id="UP000243535"/>
    </source>
</evidence>
<keyword evidence="2" id="KW-0269">Exonuclease</keyword>
<sequence length="250" mass="28195">MDSLHVATYNIHKGMSPLNRHLRVEDMACALGEMAPDLLFLQEVQGHNLRRAARHTNWPESAQHDYLASRLGCNAAYGLNAAYQHGHHGNALLSRHPIVATSNLDISVNRFESRGVLHCEIHPDGWPRPVVALCIHLNLLAHDRRKQYAALARYLRNHVPEDAPLILAGDFNDWRGEATLSFMDHLGLSEVFRTLYGQHALSFPARMPVLPLDRIYTRGLMPVEARIHRGMPWASLSDHLPLSAQLMLKT</sequence>
<dbReference type="AlphaFoldDB" id="A0A0K6GUC2"/>
<keyword evidence="3" id="KW-1185">Reference proteome</keyword>
<proteinExistence type="predicted"/>
<dbReference type="OrthoDB" id="9793162at2"/>
<gene>
    <name evidence="2" type="ORF">Ga0061063_1248</name>
</gene>
<evidence type="ECO:0000313" key="2">
    <source>
        <dbReference type="EMBL" id="CUA82385.1"/>
    </source>
</evidence>